<dbReference type="Proteomes" id="UP000198923">
    <property type="component" value="Unassembled WGS sequence"/>
</dbReference>
<comment type="subcellular location">
    <subcellularLocation>
        <location evidence="1">Cell membrane</location>
        <topology evidence="1">Multi-pass membrane protein</topology>
    </subcellularLocation>
</comment>
<dbReference type="SUPFAM" id="SSF90123">
    <property type="entry name" value="ABC transporter transmembrane region"/>
    <property type="match status" value="1"/>
</dbReference>
<dbReference type="OrthoDB" id="9806127at2"/>
<reference evidence="10 11" key="1">
    <citation type="submission" date="2016-10" db="EMBL/GenBank/DDBJ databases">
        <authorList>
            <person name="de Groot N.N."/>
        </authorList>
    </citation>
    <scope>NUCLEOTIDE SEQUENCE [LARGE SCALE GENOMIC DNA]</scope>
    <source>
        <strain evidence="10 11">CPCC 201354</strain>
    </source>
</reference>
<organism evidence="10 11">
    <name type="scientific">Sinosporangium album</name>
    <dbReference type="NCBI Taxonomy" id="504805"/>
    <lineage>
        <taxon>Bacteria</taxon>
        <taxon>Bacillati</taxon>
        <taxon>Actinomycetota</taxon>
        <taxon>Actinomycetes</taxon>
        <taxon>Streptosporangiales</taxon>
        <taxon>Streptosporangiaceae</taxon>
        <taxon>Sinosporangium</taxon>
    </lineage>
</organism>
<sequence>MAEVQLLSDEPAQRGVLRAAWPHLRPHRRRVASALVFSLAESAALVAIAPVIATAVQALVDGDRDRFLAAVAALMGVVVAQAVLARVGAVLLARAGEHVVRDLREQVVERLAGAPLRFLEAHRGGSLLQRATGEVAELAQFVRDSLPALIGVLSTLGFTAVVMAGYSVPLTLVVVAVFLPPAVLITRSFAKHAGPAFAAQAGAEATMAGTFAETLDIKDALRSTGGLPAWMTRFERDNVAALDAQRRAVHAENRIVGITFVEGFTMAVLLVLGAWLVADGRLDVGGIVVFVLAGRNLFEGFGELSQLAGDAQTARTGLARLLDLLDRTSADGGTGTLPERGELTATGVTYAYENGADVLHRVTVTFAPGDHAGLVGESGSGKTTLSKLLSGLYTPDAGTVTYGGVDLRDIPTAELRRRVVLVPQDVHVVAGSVLDNLALAPGSPGGTEIEAAVAALGIGDFVAALPGGLSTPAGDLSAGERQILGLIRAVLVDPAVLILDEATADVDPDTGRRLETAVAALRRGRTLIVIAHRRTTIELLPRLVTLRAGRLA</sequence>
<evidence type="ECO:0000256" key="7">
    <source>
        <dbReference type="SAM" id="Phobius"/>
    </source>
</evidence>
<dbReference type="PANTHER" id="PTHR43394">
    <property type="entry name" value="ATP-DEPENDENT PERMEASE MDL1, MITOCHONDRIAL"/>
    <property type="match status" value="1"/>
</dbReference>
<dbReference type="GO" id="GO:0016887">
    <property type="term" value="F:ATP hydrolysis activity"/>
    <property type="evidence" value="ECO:0007669"/>
    <property type="project" value="InterPro"/>
</dbReference>
<dbReference type="STRING" id="504805.SAMN05421505_13312"/>
<feature type="transmembrane region" description="Helical" evidence="7">
    <location>
        <begin position="255"/>
        <end position="278"/>
    </location>
</feature>
<dbReference type="GO" id="GO:0015421">
    <property type="term" value="F:ABC-type oligopeptide transporter activity"/>
    <property type="evidence" value="ECO:0007669"/>
    <property type="project" value="TreeGrafter"/>
</dbReference>
<dbReference type="InterPro" id="IPR003593">
    <property type="entry name" value="AAA+_ATPase"/>
</dbReference>
<evidence type="ECO:0000256" key="3">
    <source>
        <dbReference type="ARBA" id="ARBA00022741"/>
    </source>
</evidence>
<dbReference type="AlphaFoldDB" id="A0A1G8HN36"/>
<dbReference type="InterPro" id="IPR039421">
    <property type="entry name" value="Type_1_exporter"/>
</dbReference>
<dbReference type="InterPro" id="IPR036640">
    <property type="entry name" value="ABC1_TM_sf"/>
</dbReference>
<dbReference type="GO" id="GO:0005886">
    <property type="term" value="C:plasma membrane"/>
    <property type="evidence" value="ECO:0007669"/>
    <property type="project" value="UniProtKB-SubCell"/>
</dbReference>
<evidence type="ECO:0000256" key="4">
    <source>
        <dbReference type="ARBA" id="ARBA00022840"/>
    </source>
</evidence>
<keyword evidence="4" id="KW-0067">ATP-binding</keyword>
<feature type="transmembrane region" description="Helical" evidence="7">
    <location>
        <begin position="146"/>
        <end position="166"/>
    </location>
</feature>
<evidence type="ECO:0000256" key="5">
    <source>
        <dbReference type="ARBA" id="ARBA00022989"/>
    </source>
</evidence>
<dbReference type="RefSeq" id="WP_093174022.1">
    <property type="nucleotide sequence ID" value="NZ_FNCN01000033.1"/>
</dbReference>
<gene>
    <name evidence="10" type="ORF">SAMN05421505_13312</name>
</gene>
<keyword evidence="6 7" id="KW-0472">Membrane</keyword>
<keyword evidence="5 7" id="KW-1133">Transmembrane helix</keyword>
<accession>A0A1G8HN36</accession>
<keyword evidence="11" id="KW-1185">Reference proteome</keyword>
<evidence type="ECO:0000259" key="8">
    <source>
        <dbReference type="PROSITE" id="PS50893"/>
    </source>
</evidence>
<dbReference type="EMBL" id="FNCN01000033">
    <property type="protein sequence ID" value="SDI07891.1"/>
    <property type="molecule type" value="Genomic_DNA"/>
</dbReference>
<feature type="transmembrane region" description="Helical" evidence="7">
    <location>
        <begin position="172"/>
        <end position="190"/>
    </location>
</feature>
<evidence type="ECO:0000313" key="10">
    <source>
        <dbReference type="EMBL" id="SDI07891.1"/>
    </source>
</evidence>
<dbReference type="InterPro" id="IPR027417">
    <property type="entry name" value="P-loop_NTPase"/>
</dbReference>
<dbReference type="PROSITE" id="PS50893">
    <property type="entry name" value="ABC_TRANSPORTER_2"/>
    <property type="match status" value="1"/>
</dbReference>
<dbReference type="Gene3D" id="1.20.1560.10">
    <property type="entry name" value="ABC transporter type 1, transmembrane domain"/>
    <property type="match status" value="1"/>
</dbReference>
<dbReference type="SMART" id="SM00382">
    <property type="entry name" value="AAA"/>
    <property type="match status" value="1"/>
</dbReference>
<dbReference type="Gene3D" id="3.40.50.300">
    <property type="entry name" value="P-loop containing nucleotide triphosphate hydrolases"/>
    <property type="match status" value="1"/>
</dbReference>
<dbReference type="SUPFAM" id="SSF52540">
    <property type="entry name" value="P-loop containing nucleoside triphosphate hydrolases"/>
    <property type="match status" value="1"/>
</dbReference>
<feature type="domain" description="ABC transporter" evidence="8">
    <location>
        <begin position="343"/>
        <end position="552"/>
    </location>
</feature>
<dbReference type="PROSITE" id="PS50929">
    <property type="entry name" value="ABC_TM1F"/>
    <property type="match status" value="1"/>
</dbReference>
<evidence type="ECO:0000256" key="2">
    <source>
        <dbReference type="ARBA" id="ARBA00022692"/>
    </source>
</evidence>
<dbReference type="Pfam" id="PF00005">
    <property type="entry name" value="ABC_tran"/>
    <property type="match status" value="1"/>
</dbReference>
<name>A0A1G8HN36_9ACTN</name>
<evidence type="ECO:0000256" key="1">
    <source>
        <dbReference type="ARBA" id="ARBA00004651"/>
    </source>
</evidence>
<protein>
    <submittedName>
        <fullName evidence="10">ABC-type multidrug transport system, ATPase and permease component</fullName>
    </submittedName>
</protein>
<dbReference type="PANTHER" id="PTHR43394:SF1">
    <property type="entry name" value="ATP-BINDING CASSETTE SUB-FAMILY B MEMBER 10, MITOCHONDRIAL"/>
    <property type="match status" value="1"/>
</dbReference>
<evidence type="ECO:0000313" key="11">
    <source>
        <dbReference type="Proteomes" id="UP000198923"/>
    </source>
</evidence>
<dbReference type="InterPro" id="IPR011527">
    <property type="entry name" value="ABC1_TM_dom"/>
</dbReference>
<evidence type="ECO:0000259" key="9">
    <source>
        <dbReference type="PROSITE" id="PS50929"/>
    </source>
</evidence>
<keyword evidence="2 7" id="KW-0812">Transmembrane</keyword>
<dbReference type="InterPro" id="IPR003439">
    <property type="entry name" value="ABC_transporter-like_ATP-bd"/>
</dbReference>
<dbReference type="Pfam" id="PF00664">
    <property type="entry name" value="ABC_membrane"/>
    <property type="match status" value="1"/>
</dbReference>
<feature type="transmembrane region" description="Helical" evidence="7">
    <location>
        <begin position="67"/>
        <end position="93"/>
    </location>
</feature>
<feature type="transmembrane region" description="Helical" evidence="7">
    <location>
        <begin position="31"/>
        <end position="55"/>
    </location>
</feature>
<keyword evidence="3" id="KW-0547">Nucleotide-binding</keyword>
<feature type="domain" description="ABC transmembrane type-1" evidence="9">
    <location>
        <begin position="34"/>
        <end position="313"/>
    </location>
</feature>
<proteinExistence type="predicted"/>
<evidence type="ECO:0000256" key="6">
    <source>
        <dbReference type="ARBA" id="ARBA00023136"/>
    </source>
</evidence>
<dbReference type="CDD" id="cd07346">
    <property type="entry name" value="ABC_6TM_exporters"/>
    <property type="match status" value="1"/>
</dbReference>
<dbReference type="GO" id="GO:0005524">
    <property type="term" value="F:ATP binding"/>
    <property type="evidence" value="ECO:0007669"/>
    <property type="project" value="UniProtKB-KW"/>
</dbReference>